<dbReference type="SMART" id="SM00448">
    <property type="entry name" value="REC"/>
    <property type="match status" value="1"/>
</dbReference>
<protein>
    <submittedName>
        <fullName evidence="4">Response regulator</fullName>
    </submittedName>
</protein>
<dbReference type="EMBL" id="QOKW01000004">
    <property type="protein sequence ID" value="KAA0682357.1"/>
    <property type="molecule type" value="Genomic_DNA"/>
</dbReference>
<dbReference type="Gene3D" id="3.40.50.2300">
    <property type="match status" value="1"/>
</dbReference>
<dbReference type="Pfam" id="PF00072">
    <property type="entry name" value="Response_reg"/>
    <property type="match status" value="1"/>
</dbReference>
<dbReference type="PANTHER" id="PTHR44591:SF23">
    <property type="entry name" value="CHEY SUBFAMILY"/>
    <property type="match status" value="1"/>
</dbReference>
<evidence type="ECO:0000313" key="5">
    <source>
        <dbReference type="Proteomes" id="UP000480854"/>
    </source>
</evidence>
<proteinExistence type="predicted"/>
<keyword evidence="5" id="KW-1185">Reference proteome</keyword>
<dbReference type="PROSITE" id="PS50110">
    <property type="entry name" value="RESPONSE_REGULATORY"/>
    <property type="match status" value="1"/>
</dbReference>
<feature type="modified residue" description="4-aspartylphosphate" evidence="2">
    <location>
        <position position="58"/>
    </location>
</feature>
<gene>
    <name evidence="4" type="ORF">DS843_07415</name>
</gene>
<sequence>MGSWFMAKVLVVEDSAAVRLAVTEVIEEAGHEVVEAENGRVAIALLEAGESFDLIVTDVLMPEADGVEVIKTARTRNPDAQVLAMSGGAPNLPAGYALKMAEMFAADAVLYKPFLNEELRKAVARLLSAADGDASDDNVAG</sequence>
<reference evidence="4 5" key="1">
    <citation type="submission" date="2018-07" db="EMBL/GenBank/DDBJ databases">
        <title>Genome sequence of Azospirillum sp. ATCC 49961.</title>
        <authorList>
            <person name="Sant'Anna F.H."/>
            <person name="Baldani J.I."/>
            <person name="Zilli J.E."/>
            <person name="Reis V.M."/>
            <person name="Hartmann A."/>
            <person name="Cruz L."/>
            <person name="de Souza E.M."/>
            <person name="de Oliveira Pedrosa F."/>
            <person name="Passaglia L.M.P."/>
        </authorList>
    </citation>
    <scope>NUCLEOTIDE SEQUENCE [LARGE SCALE GENOMIC DNA]</scope>
    <source>
        <strain evidence="4 5">ATCC 49961</strain>
    </source>
</reference>
<keyword evidence="1 2" id="KW-0597">Phosphoprotein</keyword>
<evidence type="ECO:0000313" key="4">
    <source>
        <dbReference type="EMBL" id="KAA0682357.1"/>
    </source>
</evidence>
<organism evidence="4 5">
    <name type="scientific">Roseomonas genomospecies 6</name>
    <dbReference type="NCBI Taxonomy" id="214106"/>
    <lineage>
        <taxon>Bacteria</taxon>
        <taxon>Pseudomonadati</taxon>
        <taxon>Pseudomonadota</taxon>
        <taxon>Alphaproteobacteria</taxon>
        <taxon>Acetobacterales</taxon>
        <taxon>Roseomonadaceae</taxon>
        <taxon>Roseomonas</taxon>
    </lineage>
</organism>
<dbReference type="AlphaFoldDB" id="A0A9W7NLN3"/>
<dbReference type="InterPro" id="IPR011006">
    <property type="entry name" value="CheY-like_superfamily"/>
</dbReference>
<accession>A0A9W7NLN3</accession>
<evidence type="ECO:0000256" key="1">
    <source>
        <dbReference type="ARBA" id="ARBA00022553"/>
    </source>
</evidence>
<feature type="domain" description="Response regulatory" evidence="3">
    <location>
        <begin position="8"/>
        <end position="127"/>
    </location>
</feature>
<dbReference type="OrthoDB" id="582170at2"/>
<comment type="caution">
    <text evidence="4">The sequence shown here is derived from an EMBL/GenBank/DDBJ whole genome shotgun (WGS) entry which is preliminary data.</text>
</comment>
<name>A0A9W7NLN3_9PROT</name>
<dbReference type="Proteomes" id="UP000480854">
    <property type="component" value="Unassembled WGS sequence"/>
</dbReference>
<dbReference type="PANTHER" id="PTHR44591">
    <property type="entry name" value="STRESS RESPONSE REGULATOR PROTEIN 1"/>
    <property type="match status" value="1"/>
</dbReference>
<dbReference type="InterPro" id="IPR050595">
    <property type="entry name" value="Bact_response_regulator"/>
</dbReference>
<evidence type="ECO:0000256" key="2">
    <source>
        <dbReference type="PROSITE-ProRule" id="PRU00169"/>
    </source>
</evidence>
<dbReference type="SUPFAM" id="SSF52172">
    <property type="entry name" value="CheY-like"/>
    <property type="match status" value="1"/>
</dbReference>
<dbReference type="InterPro" id="IPR001789">
    <property type="entry name" value="Sig_transdc_resp-reg_receiver"/>
</dbReference>
<dbReference type="GO" id="GO:0000160">
    <property type="term" value="P:phosphorelay signal transduction system"/>
    <property type="evidence" value="ECO:0007669"/>
    <property type="project" value="InterPro"/>
</dbReference>
<evidence type="ECO:0000259" key="3">
    <source>
        <dbReference type="PROSITE" id="PS50110"/>
    </source>
</evidence>